<dbReference type="InterPro" id="IPR050297">
    <property type="entry name" value="LipidA_mod_glycosyltrf_83"/>
</dbReference>
<name>A0A2M7BAZ1_9BACT</name>
<keyword evidence="5 8" id="KW-0812">Transmembrane</keyword>
<dbReference type="Proteomes" id="UP000229631">
    <property type="component" value="Unassembled WGS sequence"/>
</dbReference>
<evidence type="ECO:0000256" key="7">
    <source>
        <dbReference type="ARBA" id="ARBA00023136"/>
    </source>
</evidence>
<accession>A0A2M7BAZ1</accession>
<comment type="caution">
    <text evidence="10">The sequence shown here is derived from an EMBL/GenBank/DDBJ whole genome shotgun (WGS) entry which is preliminary data.</text>
</comment>
<evidence type="ECO:0000313" key="10">
    <source>
        <dbReference type="EMBL" id="PIV00249.1"/>
    </source>
</evidence>
<evidence type="ECO:0000256" key="8">
    <source>
        <dbReference type="SAM" id="Phobius"/>
    </source>
</evidence>
<feature type="transmembrane region" description="Helical" evidence="8">
    <location>
        <begin position="117"/>
        <end position="135"/>
    </location>
</feature>
<proteinExistence type="predicted"/>
<feature type="transmembrane region" description="Helical" evidence="8">
    <location>
        <begin position="392"/>
        <end position="414"/>
    </location>
</feature>
<evidence type="ECO:0000256" key="1">
    <source>
        <dbReference type="ARBA" id="ARBA00004651"/>
    </source>
</evidence>
<sequence length="547" mass="62643">MKTKFFLLIVFILALVLRLWSLNNFPAGLNADEAAIGYNAYSLLKTGKDEFGHPWPINFQSFNDYKPGLYFYLVLPSVAIFGLNEWAVRFPSAILGTLTVVLVYFLAKQLFEKEKNNSLLALITVFLLAISPWHLHFSRGGWETNAATFFLVLGVYLFFLSFKKGIFLSLSAVSFVLSMLTYHSARVVAPLLVLGLVIFFRKNVFSLVNRKSLITAIFIGGIPFVILLLSMRGQAGVSRFAGVGIFADKGPLWRTNELRGQHSNPSSFFVKVIHNQYLEYGIQFLNNYLKHFSGNFLFISGDEIQRNKVPGMGQFLLAEIPFLVLGLFFLIKRKPIGWNVILYWLFVAPVASALTFQAPNAIRSLNMVVPLIIIMGYGLYRGFEWLKIRIPLVLYKSTIIFVILTLAWNFSYYLHQYYVHYPQVYPSAWEDGFRDLGKYLSLNQDKYGKIYITGKYDQPYILLAFFLKYPPNVFQKEAILTPRDQYGFSTVTQFGKYYFGEFDWAKIKVEPNALIVGTPEEIPNSAKIVERIYFKDGKTEAFRIAED</sequence>
<dbReference type="AlphaFoldDB" id="A0A2M7BAZ1"/>
<keyword evidence="7 8" id="KW-0472">Membrane</keyword>
<dbReference type="PANTHER" id="PTHR33908">
    <property type="entry name" value="MANNOSYLTRANSFERASE YKCB-RELATED"/>
    <property type="match status" value="1"/>
</dbReference>
<keyword evidence="2" id="KW-1003">Cell membrane</keyword>
<feature type="domain" description="Glycosyltransferase RgtA/B/C/D-like" evidence="9">
    <location>
        <begin position="66"/>
        <end position="216"/>
    </location>
</feature>
<evidence type="ECO:0000256" key="3">
    <source>
        <dbReference type="ARBA" id="ARBA00022676"/>
    </source>
</evidence>
<evidence type="ECO:0000256" key="2">
    <source>
        <dbReference type="ARBA" id="ARBA00022475"/>
    </source>
</evidence>
<feature type="transmembrane region" description="Helical" evidence="8">
    <location>
        <begin position="362"/>
        <end position="380"/>
    </location>
</feature>
<evidence type="ECO:0000256" key="6">
    <source>
        <dbReference type="ARBA" id="ARBA00022989"/>
    </source>
</evidence>
<feature type="transmembrane region" description="Helical" evidence="8">
    <location>
        <begin position="142"/>
        <end position="162"/>
    </location>
</feature>
<evidence type="ECO:0000256" key="5">
    <source>
        <dbReference type="ARBA" id="ARBA00022692"/>
    </source>
</evidence>
<keyword evidence="4" id="KW-0808">Transferase</keyword>
<keyword evidence="6 8" id="KW-1133">Transmembrane helix</keyword>
<comment type="subcellular location">
    <subcellularLocation>
        <location evidence="1">Cell membrane</location>
        <topology evidence="1">Multi-pass membrane protein</topology>
    </subcellularLocation>
</comment>
<evidence type="ECO:0000259" key="9">
    <source>
        <dbReference type="Pfam" id="PF13231"/>
    </source>
</evidence>
<dbReference type="GO" id="GO:0005886">
    <property type="term" value="C:plasma membrane"/>
    <property type="evidence" value="ECO:0007669"/>
    <property type="project" value="UniProtKB-SubCell"/>
</dbReference>
<organism evidence="10 11">
    <name type="scientific">Candidatus Shapirobacteria bacterium CG03_land_8_20_14_0_80_39_12</name>
    <dbReference type="NCBI Taxonomy" id="1974879"/>
    <lineage>
        <taxon>Bacteria</taxon>
        <taxon>Candidatus Shapironibacteriota</taxon>
    </lineage>
</organism>
<dbReference type="Pfam" id="PF13231">
    <property type="entry name" value="PMT_2"/>
    <property type="match status" value="1"/>
</dbReference>
<evidence type="ECO:0000256" key="4">
    <source>
        <dbReference type="ARBA" id="ARBA00022679"/>
    </source>
</evidence>
<gene>
    <name evidence="10" type="ORF">COS54_03380</name>
</gene>
<dbReference type="GO" id="GO:0010041">
    <property type="term" value="P:response to iron(III) ion"/>
    <property type="evidence" value="ECO:0007669"/>
    <property type="project" value="TreeGrafter"/>
</dbReference>
<feature type="transmembrane region" description="Helical" evidence="8">
    <location>
        <begin position="212"/>
        <end position="231"/>
    </location>
</feature>
<feature type="transmembrane region" description="Helical" evidence="8">
    <location>
        <begin position="182"/>
        <end position="200"/>
    </location>
</feature>
<dbReference type="GO" id="GO:0009103">
    <property type="term" value="P:lipopolysaccharide biosynthetic process"/>
    <property type="evidence" value="ECO:0007669"/>
    <property type="project" value="UniProtKB-ARBA"/>
</dbReference>
<reference evidence="11" key="1">
    <citation type="submission" date="2017-09" db="EMBL/GenBank/DDBJ databases">
        <title>Depth-based differentiation of microbial function through sediment-hosted aquifers and enrichment of novel symbionts in the deep terrestrial subsurface.</title>
        <authorList>
            <person name="Probst A.J."/>
            <person name="Ladd B."/>
            <person name="Jarett J.K."/>
            <person name="Geller-Mcgrath D.E."/>
            <person name="Sieber C.M.K."/>
            <person name="Emerson J.B."/>
            <person name="Anantharaman K."/>
            <person name="Thomas B.C."/>
            <person name="Malmstrom R."/>
            <person name="Stieglmeier M."/>
            <person name="Klingl A."/>
            <person name="Woyke T."/>
            <person name="Ryan C.M."/>
            <person name="Banfield J.F."/>
        </authorList>
    </citation>
    <scope>NUCLEOTIDE SEQUENCE [LARGE SCALE GENOMIC DNA]</scope>
</reference>
<protein>
    <recommendedName>
        <fullName evidence="9">Glycosyltransferase RgtA/B/C/D-like domain-containing protein</fullName>
    </recommendedName>
</protein>
<feature type="transmembrane region" description="Helical" evidence="8">
    <location>
        <begin position="93"/>
        <end position="111"/>
    </location>
</feature>
<dbReference type="GO" id="GO:0016763">
    <property type="term" value="F:pentosyltransferase activity"/>
    <property type="evidence" value="ECO:0007669"/>
    <property type="project" value="TreeGrafter"/>
</dbReference>
<feature type="transmembrane region" description="Helical" evidence="8">
    <location>
        <begin position="312"/>
        <end position="331"/>
    </location>
</feature>
<evidence type="ECO:0000313" key="11">
    <source>
        <dbReference type="Proteomes" id="UP000229631"/>
    </source>
</evidence>
<feature type="transmembrane region" description="Helical" evidence="8">
    <location>
        <begin position="338"/>
        <end position="356"/>
    </location>
</feature>
<keyword evidence="3" id="KW-0328">Glycosyltransferase</keyword>
<dbReference type="EMBL" id="PEVC01000059">
    <property type="protein sequence ID" value="PIV00249.1"/>
    <property type="molecule type" value="Genomic_DNA"/>
</dbReference>
<dbReference type="PANTHER" id="PTHR33908:SF3">
    <property type="entry name" value="UNDECAPRENYL PHOSPHATE-ALPHA-4-AMINO-4-DEOXY-L-ARABINOSE ARABINOSYL TRANSFERASE"/>
    <property type="match status" value="1"/>
</dbReference>
<dbReference type="InterPro" id="IPR038731">
    <property type="entry name" value="RgtA/B/C-like"/>
</dbReference>